<evidence type="ECO:0000256" key="7">
    <source>
        <dbReference type="ARBA" id="ARBA00023102"/>
    </source>
</evidence>
<dbReference type="EMBL" id="FOEH01000005">
    <property type="protein sequence ID" value="SEQ75390.1"/>
    <property type="molecule type" value="Genomic_DNA"/>
</dbReference>
<dbReference type="Pfam" id="PF13393">
    <property type="entry name" value="tRNA-synt_His"/>
    <property type="match status" value="1"/>
</dbReference>
<evidence type="ECO:0000256" key="1">
    <source>
        <dbReference type="ARBA" id="ARBA00004496"/>
    </source>
</evidence>
<comment type="similarity">
    <text evidence="3 9">Belongs to the class-II aminoacyl-tRNA synthetase family. HisZ subfamily.</text>
</comment>
<evidence type="ECO:0000313" key="12">
    <source>
        <dbReference type="Proteomes" id="UP000198733"/>
    </source>
</evidence>
<dbReference type="SUPFAM" id="SSF55681">
    <property type="entry name" value="Class II aaRS and biotin synthetases"/>
    <property type="match status" value="1"/>
</dbReference>
<accession>A0A1H9ILA5</accession>
<reference evidence="11 12" key="1">
    <citation type="submission" date="2016-10" db="EMBL/GenBank/DDBJ databases">
        <authorList>
            <person name="Varghese N."/>
            <person name="Submissions S."/>
        </authorList>
    </citation>
    <scope>NUCLEOTIDE SEQUENCE [LARGE SCALE GENOMIC DNA]</scope>
    <source>
        <strain evidence="11 12">CGMCC 1.7734</strain>
    </source>
</reference>
<gene>
    <name evidence="9" type="primary">hisZ</name>
    <name evidence="11" type="ORF">SAMN05216232_3255</name>
</gene>
<keyword evidence="12" id="KW-1185">Reference proteome</keyword>
<evidence type="ECO:0000256" key="3">
    <source>
        <dbReference type="ARBA" id="ARBA00005539"/>
    </source>
</evidence>
<sequence length="417" mass="47435">MDQYLFDSTKDTSVGDFQVRDNLISILKNRFSTYGYKQVRTTTFEFYDLYSTMSGTINKDEMLKVIDSYGKVLVLRPDVTIPITRMIASNKQRLSQGSRFFYVLDVFRQSFEQADNKETTQAGIESFGESTPENDAEVIALAIHTLKDLGFESFKLEVGHAGYFKELVNQLALSQNELDQLKGLIQSKNLTEIGPFLERLSVDKELCDAVQAIPLLYGDPEDVIKRASKIALNEKMQQKIKNLSDIYDVLKAYGVEDSVIFDLGLINNMNYYSGVIFQGFVASFGKPVLMGGRYDHLAEQFDTSIPAIGFACEVDNLLHSMTRKNLIANDTTSIDVIIYYENSKQKDALIAANTLREAGYRIITYTMDDNRNIDDFSSKCIAYFQTEENLVIDKKRKTPFTNYNELELLLQEGMRDN</sequence>
<comment type="subcellular location">
    <subcellularLocation>
        <location evidence="1 9">Cytoplasm</location>
    </subcellularLocation>
</comment>
<evidence type="ECO:0000256" key="2">
    <source>
        <dbReference type="ARBA" id="ARBA00004667"/>
    </source>
</evidence>
<evidence type="ECO:0000256" key="5">
    <source>
        <dbReference type="ARBA" id="ARBA00022490"/>
    </source>
</evidence>
<keyword evidence="7 9" id="KW-0368">Histidine biosynthesis</keyword>
<dbReference type="InterPro" id="IPR041715">
    <property type="entry name" value="HisRS-like_core"/>
</dbReference>
<name>A0A1H9ILA5_9BACI</name>
<keyword evidence="11" id="KW-0328">Glycosyltransferase</keyword>
<feature type="domain" description="Class II Histidinyl-tRNA synthetase (HisRS)-like catalytic core" evidence="10">
    <location>
        <begin position="16"/>
        <end position="317"/>
    </location>
</feature>
<dbReference type="InterPro" id="IPR045864">
    <property type="entry name" value="aa-tRNA-synth_II/BPL/LPL"/>
</dbReference>
<comment type="pathway">
    <text evidence="2 9">Amino-acid biosynthesis; L-histidine biosynthesis; L-histidine from 5-phospho-alpha-D-ribose 1-diphosphate: step 1/9.</text>
</comment>
<dbReference type="PANTHER" id="PTHR43707">
    <property type="entry name" value="HISTIDYL-TRNA SYNTHETASE"/>
    <property type="match status" value="1"/>
</dbReference>
<organism evidence="11 12">
    <name type="scientific">Virgibacillus subterraneus</name>
    <dbReference type="NCBI Taxonomy" id="621109"/>
    <lineage>
        <taxon>Bacteria</taxon>
        <taxon>Bacillati</taxon>
        <taxon>Bacillota</taxon>
        <taxon>Bacilli</taxon>
        <taxon>Bacillales</taxon>
        <taxon>Bacillaceae</taxon>
        <taxon>Virgibacillus</taxon>
    </lineage>
</organism>
<evidence type="ECO:0000256" key="4">
    <source>
        <dbReference type="ARBA" id="ARBA00020397"/>
    </source>
</evidence>
<dbReference type="NCBIfam" id="TIGR00443">
    <property type="entry name" value="hisZ_biosyn_reg"/>
    <property type="match status" value="1"/>
</dbReference>
<comment type="subunit">
    <text evidence="9">Heteromultimer composed of HisG and HisZ subunits.</text>
</comment>
<dbReference type="InterPro" id="IPR004517">
    <property type="entry name" value="HisZ"/>
</dbReference>
<comment type="function">
    <text evidence="8 9">Required for the first step of histidine biosynthesis. May allow the feedback regulation of ATP phosphoribosyltransferase activity by histidine.</text>
</comment>
<dbReference type="GO" id="GO:0016757">
    <property type="term" value="F:glycosyltransferase activity"/>
    <property type="evidence" value="ECO:0007669"/>
    <property type="project" value="UniProtKB-KW"/>
</dbReference>
<proteinExistence type="inferred from homology"/>
<comment type="miscellaneous">
    <text evidence="9">This function is generally fulfilled by the C-terminal part of HisG, which is missing in some bacteria such as this one.</text>
</comment>
<protein>
    <recommendedName>
        <fullName evidence="4 9">ATP phosphoribosyltransferase regulatory subunit</fullName>
    </recommendedName>
</protein>
<dbReference type="HAMAP" id="MF_00125">
    <property type="entry name" value="HisZ"/>
    <property type="match status" value="1"/>
</dbReference>
<comment type="caution">
    <text evidence="11">The sequence shown here is derived from an EMBL/GenBank/DDBJ whole genome shotgun (WGS) entry which is preliminary data.</text>
</comment>
<evidence type="ECO:0000313" key="11">
    <source>
        <dbReference type="EMBL" id="SEQ75390.1"/>
    </source>
</evidence>
<evidence type="ECO:0000256" key="8">
    <source>
        <dbReference type="ARBA" id="ARBA00025246"/>
    </source>
</evidence>
<evidence type="ECO:0000259" key="10">
    <source>
        <dbReference type="Pfam" id="PF13393"/>
    </source>
</evidence>
<dbReference type="InterPro" id="IPR004516">
    <property type="entry name" value="HisRS/HisZ"/>
</dbReference>
<keyword evidence="6 9" id="KW-0028">Amino-acid biosynthesis</keyword>
<dbReference type="PIRSF" id="PIRSF001549">
    <property type="entry name" value="His-tRNA_synth"/>
    <property type="match status" value="1"/>
</dbReference>
<keyword evidence="5 9" id="KW-0963">Cytoplasm</keyword>
<dbReference type="Proteomes" id="UP000198733">
    <property type="component" value="Unassembled WGS sequence"/>
</dbReference>
<dbReference type="CDD" id="cd00773">
    <property type="entry name" value="HisRS-like_core"/>
    <property type="match status" value="1"/>
</dbReference>
<dbReference type="RefSeq" id="WP_092505549.1">
    <property type="nucleotide sequence ID" value="NZ_FOEH01000005.1"/>
</dbReference>
<dbReference type="PANTHER" id="PTHR43707:SF6">
    <property type="entry name" value="ATP PHOSPHORIBOSYLTRANSFERASE REGULATORY SUBUNIT"/>
    <property type="match status" value="1"/>
</dbReference>
<dbReference type="Gene3D" id="3.30.930.10">
    <property type="entry name" value="Bira Bifunctional Protein, Domain 2"/>
    <property type="match status" value="1"/>
</dbReference>
<evidence type="ECO:0000256" key="9">
    <source>
        <dbReference type="HAMAP-Rule" id="MF_00125"/>
    </source>
</evidence>
<evidence type="ECO:0000256" key="6">
    <source>
        <dbReference type="ARBA" id="ARBA00022605"/>
    </source>
</evidence>
<keyword evidence="11" id="KW-0808">Transferase</keyword>